<organism evidence="2 3">
    <name type="scientific">Mycena rosella</name>
    <name type="common">Pink bonnet</name>
    <name type="synonym">Agaricus rosellus</name>
    <dbReference type="NCBI Taxonomy" id="1033263"/>
    <lineage>
        <taxon>Eukaryota</taxon>
        <taxon>Fungi</taxon>
        <taxon>Dikarya</taxon>
        <taxon>Basidiomycota</taxon>
        <taxon>Agaricomycotina</taxon>
        <taxon>Agaricomycetes</taxon>
        <taxon>Agaricomycetidae</taxon>
        <taxon>Agaricales</taxon>
        <taxon>Marasmiineae</taxon>
        <taxon>Mycenaceae</taxon>
        <taxon>Mycena</taxon>
    </lineage>
</organism>
<dbReference type="GO" id="GO:0101031">
    <property type="term" value="C:protein folding chaperone complex"/>
    <property type="evidence" value="ECO:0007669"/>
    <property type="project" value="TreeGrafter"/>
</dbReference>
<protein>
    <submittedName>
        <fullName evidence="2">Uncharacterized protein</fullName>
    </submittedName>
</protein>
<evidence type="ECO:0000313" key="3">
    <source>
        <dbReference type="Proteomes" id="UP001221757"/>
    </source>
</evidence>
<evidence type="ECO:0000256" key="1">
    <source>
        <dbReference type="ARBA" id="ARBA00022803"/>
    </source>
</evidence>
<dbReference type="EMBL" id="JARKIE010000019">
    <property type="protein sequence ID" value="KAJ7700825.1"/>
    <property type="molecule type" value="Genomic_DNA"/>
</dbReference>
<reference evidence="2" key="1">
    <citation type="submission" date="2023-03" db="EMBL/GenBank/DDBJ databases">
        <title>Massive genome expansion in bonnet fungi (Mycena s.s.) driven by repeated elements and novel gene families across ecological guilds.</title>
        <authorList>
            <consortium name="Lawrence Berkeley National Laboratory"/>
            <person name="Harder C.B."/>
            <person name="Miyauchi S."/>
            <person name="Viragh M."/>
            <person name="Kuo A."/>
            <person name="Thoen E."/>
            <person name="Andreopoulos B."/>
            <person name="Lu D."/>
            <person name="Skrede I."/>
            <person name="Drula E."/>
            <person name="Henrissat B."/>
            <person name="Morin E."/>
            <person name="Kohler A."/>
            <person name="Barry K."/>
            <person name="LaButti K."/>
            <person name="Morin E."/>
            <person name="Salamov A."/>
            <person name="Lipzen A."/>
            <person name="Mereny Z."/>
            <person name="Hegedus B."/>
            <person name="Baldrian P."/>
            <person name="Stursova M."/>
            <person name="Weitz H."/>
            <person name="Taylor A."/>
            <person name="Grigoriev I.V."/>
            <person name="Nagy L.G."/>
            <person name="Martin F."/>
            <person name="Kauserud H."/>
        </authorList>
    </citation>
    <scope>NUCLEOTIDE SEQUENCE</scope>
    <source>
        <strain evidence="2">CBHHK067</strain>
    </source>
</reference>
<dbReference type="AlphaFoldDB" id="A0AAD7GLN4"/>
<proteinExistence type="predicted"/>
<accession>A0AAD7GLN4</accession>
<dbReference type="PANTHER" id="PTHR46423">
    <property type="entry name" value="RNA POLYMERASE II-ASSOCIATED PROTEIN 3"/>
    <property type="match status" value="1"/>
</dbReference>
<dbReference type="InterPro" id="IPR019734">
    <property type="entry name" value="TPR_rpt"/>
</dbReference>
<dbReference type="Proteomes" id="UP001221757">
    <property type="component" value="Unassembled WGS sequence"/>
</dbReference>
<dbReference type="SMART" id="SM00028">
    <property type="entry name" value="TPR"/>
    <property type="match status" value="2"/>
</dbReference>
<keyword evidence="3" id="KW-1185">Reference proteome</keyword>
<gene>
    <name evidence="2" type="ORF">B0H17DRAFT_1195671</name>
</gene>
<dbReference type="InterPro" id="IPR051966">
    <property type="entry name" value="RPAP3"/>
</dbReference>
<dbReference type="SUPFAM" id="SSF48452">
    <property type="entry name" value="TPR-like"/>
    <property type="match status" value="1"/>
</dbReference>
<comment type="caution">
    <text evidence="2">The sequence shown here is derived from an EMBL/GenBank/DDBJ whole genome shotgun (WGS) entry which is preliminary data.</text>
</comment>
<dbReference type="InterPro" id="IPR011990">
    <property type="entry name" value="TPR-like_helical_dom_sf"/>
</dbReference>
<evidence type="ECO:0000313" key="2">
    <source>
        <dbReference type="EMBL" id="KAJ7700825.1"/>
    </source>
</evidence>
<name>A0AAD7GLN4_MYCRO</name>
<dbReference type="PANTHER" id="PTHR46423:SF1">
    <property type="entry name" value="RNA POLYMERASE II-ASSOCIATED PROTEIN 3"/>
    <property type="match status" value="1"/>
</dbReference>
<sequence length="469" mass="50605">MNEAIQINGPRPVYLSNLAAVYLKLKRYDLVEETATSALEQDPWMIEALYRRGIARKETCQFSAAQMDFVRILGKDPDSVKVNAELFDIQALLGYGTSTPETSDDSDPSPKGAVVLQLSLAHEVFFYGIFAHTLAALRARTTLHVARNATQALEALAAPDLSAVFVTDQESPSRSTGRLRRHRAMFSSFIAPPKFATFFRDAWGLPWKMEAYHRANFAPNRTHDTVKGNPSMLPSYSMKAAHLKKISAGGAARTGAGRVGYVDDVNGEQGSTNAVLAMLGVLDGLESSGSDGVARFVLHLALDQTFDVHLGTQELLEALDTLTTLSIAHTAVDALPFLASPALGGVFITDTCITWHKHAALLAHLVAAPETDTFFRDGWGLSWTRSAYHRVTFALNRDTVLAAACSMKTVQLSGIPAAAALYREPGARATEAPVVFAEVGAGHLGYIGDINAEDVSQAVVLAMFGLELQ</sequence>
<keyword evidence="1" id="KW-0802">TPR repeat</keyword>
<dbReference type="Gene3D" id="1.25.40.10">
    <property type="entry name" value="Tetratricopeptide repeat domain"/>
    <property type="match status" value="1"/>
</dbReference>